<keyword evidence="8" id="KW-0547">Nucleotide-binding</keyword>
<dbReference type="STRING" id="31234.E3M7T2"/>
<keyword evidence="10" id="KW-0694">RNA-binding</keyword>
<proteinExistence type="inferred from homology"/>
<organism evidence="16">
    <name type="scientific">Caenorhabditis remanei</name>
    <name type="common">Caenorhabditis vulgaris</name>
    <dbReference type="NCBI Taxonomy" id="31234"/>
    <lineage>
        <taxon>Eukaryota</taxon>
        <taxon>Metazoa</taxon>
        <taxon>Ecdysozoa</taxon>
        <taxon>Nematoda</taxon>
        <taxon>Chromadorea</taxon>
        <taxon>Rhabditida</taxon>
        <taxon>Rhabditina</taxon>
        <taxon>Rhabditomorpha</taxon>
        <taxon>Rhabditoidea</taxon>
        <taxon>Rhabditidae</taxon>
        <taxon>Peloderinae</taxon>
        <taxon>Caenorhabditis</taxon>
    </lineage>
</organism>
<dbReference type="GeneID" id="9828680"/>
<name>E3M7T2_CAERE</name>
<dbReference type="NCBIfam" id="TIGR00420">
    <property type="entry name" value="trmU"/>
    <property type="match status" value="1"/>
</dbReference>
<dbReference type="eggNOG" id="KOG2805">
    <property type="taxonomic scope" value="Eukaryota"/>
</dbReference>
<comment type="function">
    <text evidence="1">Catalyzes the 2-thiolation of uridine at the wobble position (U34) of mitochondrial tRNA(Lys), tRNA(Glu) and tRNA(Gln). Required for the formation of 5-taurinomethyl-2-thiouridine (tm5s2U) of mitochondrial tRNA(Lys), tRNA(Glu), and tRNA(Gln) at the wobble position. ATP is required to activate the C2 atom of the wobble base.</text>
</comment>
<evidence type="ECO:0000256" key="3">
    <source>
        <dbReference type="ARBA" id="ARBA00006191"/>
    </source>
</evidence>
<evidence type="ECO:0000256" key="10">
    <source>
        <dbReference type="ARBA" id="ARBA00022884"/>
    </source>
</evidence>
<evidence type="ECO:0000313" key="16">
    <source>
        <dbReference type="Proteomes" id="UP000008281"/>
    </source>
</evidence>
<keyword evidence="6" id="KW-0808">Transferase</keyword>
<evidence type="ECO:0000259" key="14">
    <source>
        <dbReference type="Pfam" id="PF20259"/>
    </source>
</evidence>
<dbReference type="CDD" id="cd01998">
    <property type="entry name" value="MnmA_TRMU-like"/>
    <property type="match status" value="1"/>
</dbReference>
<dbReference type="EC" id="2.8.1.14" evidence="4"/>
<dbReference type="OrthoDB" id="3685at2759"/>
<keyword evidence="7" id="KW-0819">tRNA processing</keyword>
<feature type="domain" description="tRNA-specific 2-thiouridylase MnmA-like C-terminal" evidence="13">
    <location>
        <begin position="293"/>
        <end position="371"/>
    </location>
</feature>
<dbReference type="FunCoup" id="E3M7T2">
    <property type="interactions" value="2026"/>
</dbReference>
<dbReference type="GO" id="GO:0000049">
    <property type="term" value="F:tRNA binding"/>
    <property type="evidence" value="ECO:0007669"/>
    <property type="project" value="UniProtKB-KW"/>
</dbReference>
<evidence type="ECO:0000256" key="12">
    <source>
        <dbReference type="ARBA" id="ARBA00049564"/>
    </source>
</evidence>
<dbReference type="GO" id="GO:0061708">
    <property type="term" value="F:tRNA-5-taurinomethyluridine 2-sulfurtransferase"/>
    <property type="evidence" value="ECO:0007669"/>
    <property type="project" value="UniProtKB-EC"/>
</dbReference>
<dbReference type="FunFam" id="3.40.50.620:FF:000104">
    <property type="entry name" value="Mitochondrial tRNA-specific 2-thiouridylase 1"/>
    <property type="match status" value="1"/>
</dbReference>
<keyword evidence="11" id="KW-1015">Disulfide bond</keyword>
<dbReference type="InterPro" id="IPR046884">
    <property type="entry name" value="MnmA-like_central"/>
</dbReference>
<comment type="catalytic activity">
    <reaction evidence="12">
        <text>5-taurinomethyluridine(34) in tRNA + S-sulfanyl-L-cysteinyl-[protein] + AH2 + ATP = 5-taurinomethyl-2-thiouridine(34) in tRNA + L-cysteinyl-[protein] + A + AMP + diphosphate + H(+)</text>
        <dbReference type="Rhea" id="RHEA:47040"/>
        <dbReference type="Rhea" id="RHEA-COMP:10131"/>
        <dbReference type="Rhea" id="RHEA-COMP:11726"/>
        <dbReference type="Rhea" id="RHEA-COMP:11732"/>
        <dbReference type="Rhea" id="RHEA-COMP:11733"/>
        <dbReference type="ChEBI" id="CHEBI:13193"/>
        <dbReference type="ChEBI" id="CHEBI:15378"/>
        <dbReference type="ChEBI" id="CHEBI:17499"/>
        <dbReference type="ChEBI" id="CHEBI:29950"/>
        <dbReference type="ChEBI" id="CHEBI:30616"/>
        <dbReference type="ChEBI" id="CHEBI:33019"/>
        <dbReference type="ChEBI" id="CHEBI:61963"/>
        <dbReference type="ChEBI" id="CHEBI:87171"/>
        <dbReference type="ChEBI" id="CHEBI:87172"/>
        <dbReference type="ChEBI" id="CHEBI:456215"/>
        <dbReference type="EC" id="2.8.1.14"/>
    </reaction>
</comment>
<evidence type="ECO:0000259" key="13">
    <source>
        <dbReference type="Pfam" id="PF20258"/>
    </source>
</evidence>
<protein>
    <recommendedName>
        <fullName evidence="4">tRNA-5-taurinomethyluridine 2-sulfurtransferase</fullName>
        <ecNumber evidence="4">2.8.1.14</ecNumber>
    </recommendedName>
</protein>
<dbReference type="OMA" id="KIRYRKQ"/>
<evidence type="ECO:0000256" key="1">
    <source>
        <dbReference type="ARBA" id="ARBA00003986"/>
    </source>
</evidence>
<keyword evidence="16" id="KW-1185">Reference proteome</keyword>
<dbReference type="SUPFAM" id="SSF52402">
    <property type="entry name" value="Adenine nucleotide alpha hydrolases-like"/>
    <property type="match status" value="1"/>
</dbReference>
<comment type="similarity">
    <text evidence="3">Belongs to the MnmA/TRMU family.</text>
</comment>
<evidence type="ECO:0000256" key="7">
    <source>
        <dbReference type="ARBA" id="ARBA00022694"/>
    </source>
</evidence>
<evidence type="ECO:0000313" key="15">
    <source>
        <dbReference type="EMBL" id="EFO93704.1"/>
    </source>
</evidence>
<dbReference type="RefSeq" id="XP_003107805.2">
    <property type="nucleotide sequence ID" value="XM_003107757.2"/>
</dbReference>
<dbReference type="InParanoid" id="E3M7T2"/>
<dbReference type="Pfam" id="PF03054">
    <property type="entry name" value="tRNA_Me_trans"/>
    <property type="match status" value="1"/>
</dbReference>
<dbReference type="Gene3D" id="2.40.30.10">
    <property type="entry name" value="Translation factors"/>
    <property type="match status" value="1"/>
</dbReference>
<dbReference type="HOGENOM" id="CLU_035188_1_1_1"/>
<evidence type="ECO:0000256" key="4">
    <source>
        <dbReference type="ARBA" id="ARBA00011953"/>
    </source>
</evidence>
<dbReference type="FunFam" id="2.30.30.280:FF:000001">
    <property type="entry name" value="tRNA-specific 2-thiouridylase MnmA"/>
    <property type="match status" value="1"/>
</dbReference>
<dbReference type="AlphaFoldDB" id="E3M7T2"/>
<dbReference type="NCBIfam" id="NF001138">
    <property type="entry name" value="PRK00143.1"/>
    <property type="match status" value="1"/>
</dbReference>
<evidence type="ECO:0000256" key="11">
    <source>
        <dbReference type="ARBA" id="ARBA00023157"/>
    </source>
</evidence>
<comment type="subcellular location">
    <subcellularLocation>
        <location evidence="2">Mitochondrion</location>
    </subcellularLocation>
</comment>
<accession>E3M7T2</accession>
<dbReference type="Gene3D" id="3.40.50.620">
    <property type="entry name" value="HUPs"/>
    <property type="match status" value="1"/>
</dbReference>
<dbReference type="InterPro" id="IPR023382">
    <property type="entry name" value="MnmA-like_central_sf"/>
</dbReference>
<reference evidence="15" key="1">
    <citation type="submission" date="2007-07" db="EMBL/GenBank/DDBJ databases">
        <title>PCAP assembly of the Caenorhabditis remanei genome.</title>
        <authorList>
            <consortium name="The Caenorhabditis remanei Sequencing Consortium"/>
            <person name="Wilson R.K."/>
        </authorList>
    </citation>
    <scope>NUCLEOTIDE SEQUENCE [LARGE SCALE GENOMIC DNA]</scope>
    <source>
        <strain evidence="15">PB4641</strain>
    </source>
</reference>
<dbReference type="Gene3D" id="2.30.30.280">
    <property type="entry name" value="Adenine nucleotide alpha hydrolases-like domains"/>
    <property type="match status" value="1"/>
</dbReference>
<dbReference type="PANTHER" id="PTHR11933">
    <property type="entry name" value="TRNA 5-METHYLAMINOMETHYL-2-THIOURIDYLATE -METHYLTRANSFERASE"/>
    <property type="match status" value="1"/>
</dbReference>
<sequence length="378" mass="42936">MKIPRVVIGMSGGVDSAVSAFLLKRRGFDVIGVHMVNWDSQEEGTSNCPRSKDESDARNVCDKLNIPFHTVNFVKEYWNDVFLRFLENYKMGRTVVPDIDCNHFIKFSAFHKVAQERFDADFIATGHYATTSFGDFQQSRNASEEIRLFSGRDPLKDQTFFLCTVTQEQLKRAMFPLGSLQKTEVKRIAEQEGFHEVAKKPESMGICFVGKKKRFSEFLDEYIEPKSGKIVLKNGKKIGNHHGIHQFTIGKRINGTYLEERSHFGFFVSEINSETGDIVACEGSHHPNLYATRFLINRPSWISNSDDPLKSHPPSEILCRIQRTHPPVSCLVEYSDENLSVIPRIPLRATAPGQMCVFYTTKNECLGGGEILRILDTL</sequence>
<dbReference type="CTD" id="9828680"/>
<dbReference type="PANTHER" id="PTHR11933:SF5">
    <property type="entry name" value="MITOCHONDRIAL TRNA-SPECIFIC 2-THIOURIDYLASE 1"/>
    <property type="match status" value="1"/>
</dbReference>
<keyword evidence="5" id="KW-0820">tRNA-binding</keyword>
<dbReference type="KEGG" id="crq:GCK72_014090"/>
<evidence type="ECO:0000256" key="6">
    <source>
        <dbReference type="ARBA" id="ARBA00022679"/>
    </source>
</evidence>
<dbReference type="InterPro" id="IPR014729">
    <property type="entry name" value="Rossmann-like_a/b/a_fold"/>
</dbReference>
<feature type="domain" description="tRNA-specific 2-thiouridylase MnmA-like central" evidence="14">
    <location>
        <begin position="217"/>
        <end position="281"/>
    </location>
</feature>
<dbReference type="GO" id="GO:0005739">
    <property type="term" value="C:mitochondrion"/>
    <property type="evidence" value="ECO:0007669"/>
    <property type="project" value="UniProtKB-SubCell"/>
</dbReference>
<dbReference type="InterPro" id="IPR046885">
    <property type="entry name" value="MnmA-like_C"/>
</dbReference>
<dbReference type="GO" id="GO:0005524">
    <property type="term" value="F:ATP binding"/>
    <property type="evidence" value="ECO:0007669"/>
    <property type="project" value="UniProtKB-KW"/>
</dbReference>
<dbReference type="Proteomes" id="UP000008281">
    <property type="component" value="Unassembled WGS sequence"/>
</dbReference>
<evidence type="ECO:0000256" key="2">
    <source>
        <dbReference type="ARBA" id="ARBA00004173"/>
    </source>
</evidence>
<evidence type="ECO:0000256" key="8">
    <source>
        <dbReference type="ARBA" id="ARBA00022741"/>
    </source>
</evidence>
<evidence type="ECO:0000256" key="5">
    <source>
        <dbReference type="ARBA" id="ARBA00022555"/>
    </source>
</evidence>
<dbReference type="HAMAP" id="MF_00144">
    <property type="entry name" value="tRNA_thiouridyl_MnmA"/>
    <property type="match status" value="1"/>
</dbReference>
<dbReference type="InterPro" id="IPR004506">
    <property type="entry name" value="MnmA-like"/>
</dbReference>
<gene>
    <name evidence="15" type="ORF">CRE_12780</name>
</gene>
<dbReference type="Pfam" id="PF20259">
    <property type="entry name" value="tRNA_Me_trans_M"/>
    <property type="match status" value="1"/>
</dbReference>
<keyword evidence="9" id="KW-0067">ATP-binding</keyword>
<dbReference type="Pfam" id="PF20258">
    <property type="entry name" value="tRNA_Me_trans_C"/>
    <property type="match status" value="1"/>
</dbReference>
<dbReference type="GO" id="GO:0002143">
    <property type="term" value="P:tRNA wobble position uridine thiolation"/>
    <property type="evidence" value="ECO:0007669"/>
    <property type="project" value="TreeGrafter"/>
</dbReference>
<dbReference type="EMBL" id="DS268427">
    <property type="protein sequence ID" value="EFO93704.1"/>
    <property type="molecule type" value="Genomic_DNA"/>
</dbReference>
<evidence type="ECO:0000256" key="9">
    <source>
        <dbReference type="ARBA" id="ARBA00022840"/>
    </source>
</evidence>